<dbReference type="InterPro" id="IPR034660">
    <property type="entry name" value="DinB/YfiT-like"/>
</dbReference>
<keyword evidence="2" id="KW-1185">Reference proteome</keyword>
<dbReference type="PANTHER" id="PTHR36922">
    <property type="entry name" value="BLL2446 PROTEIN"/>
    <property type="match status" value="1"/>
</dbReference>
<organism evidence="1 2">
    <name type="scientific">Cytospora mali</name>
    <name type="common">Apple Valsa canker fungus</name>
    <name type="synonym">Valsa mali</name>
    <dbReference type="NCBI Taxonomy" id="578113"/>
    <lineage>
        <taxon>Eukaryota</taxon>
        <taxon>Fungi</taxon>
        <taxon>Dikarya</taxon>
        <taxon>Ascomycota</taxon>
        <taxon>Pezizomycotina</taxon>
        <taxon>Sordariomycetes</taxon>
        <taxon>Sordariomycetidae</taxon>
        <taxon>Diaporthales</taxon>
        <taxon>Cytosporaceae</taxon>
        <taxon>Cytospora</taxon>
    </lineage>
</organism>
<evidence type="ECO:0000313" key="2">
    <source>
        <dbReference type="Proteomes" id="UP000078559"/>
    </source>
</evidence>
<gene>
    <name evidence="1" type="ORF">VM1G_07448</name>
</gene>
<accession>A0A194W7X8</accession>
<dbReference type="Gene3D" id="1.20.120.450">
    <property type="entry name" value="dinb family like domain"/>
    <property type="match status" value="1"/>
</dbReference>
<dbReference type="PANTHER" id="PTHR36922:SF1">
    <property type="entry name" value="DUF1993 DOMAIN-CONTAINING PROTEIN"/>
    <property type="match status" value="1"/>
</dbReference>
<protein>
    <recommendedName>
        <fullName evidence="3">Helix-turn-helix-domain containing protein type</fullName>
    </recommendedName>
</protein>
<dbReference type="Pfam" id="PF09351">
    <property type="entry name" value="DUF1993"/>
    <property type="match status" value="1"/>
</dbReference>
<reference evidence="1" key="1">
    <citation type="submission" date="2014-12" db="EMBL/GenBank/DDBJ databases">
        <title>Genome Sequence of Valsa Canker Pathogens Uncovers a Specific Adaption of Colonization on Woody Bark.</title>
        <authorList>
            <person name="Yin Z."/>
            <person name="Liu H."/>
            <person name="Gao X."/>
            <person name="Li Z."/>
            <person name="Song N."/>
            <person name="Ke X."/>
            <person name="Dai Q."/>
            <person name="Wu Y."/>
            <person name="Sun Y."/>
            <person name="Xu J.-R."/>
            <person name="Kang Z.K."/>
            <person name="Wang L."/>
            <person name="Huang L."/>
        </authorList>
    </citation>
    <scope>NUCLEOTIDE SEQUENCE [LARGE SCALE GENOMIC DNA]</scope>
    <source>
        <strain evidence="1">03-8</strain>
    </source>
</reference>
<sequence>MSTNATYDFVLPIFIKGLTTYDHVLSKAESYAKEKGLDVDATFFEARLIEDQLPLNFQVQNTAKIAQINLGRLTGEAITPFDAEEKTVAGLRKQVQKTLELLKAADAAKAAGREETEIDLPALGKTHKSTVKAAVVNHGLPNFYFHLVTGYSILRAKGVPVGKADYLSSFLGL</sequence>
<dbReference type="AlphaFoldDB" id="A0A194W7X8"/>
<dbReference type="EMBL" id="CM003105">
    <property type="protein sequence ID" value="KUI72367.1"/>
    <property type="molecule type" value="Genomic_DNA"/>
</dbReference>
<dbReference type="SUPFAM" id="SSF109854">
    <property type="entry name" value="DinB/YfiT-like putative metalloenzymes"/>
    <property type="match status" value="1"/>
</dbReference>
<dbReference type="OrthoDB" id="3724345at2759"/>
<dbReference type="Proteomes" id="UP000078559">
    <property type="component" value="Chromosome 8"/>
</dbReference>
<dbReference type="InterPro" id="IPR018531">
    <property type="entry name" value="DUF1993"/>
</dbReference>
<name>A0A194W7X8_CYTMA</name>
<dbReference type="SMR" id="A0A194W7X8"/>
<evidence type="ECO:0008006" key="3">
    <source>
        <dbReference type="Google" id="ProtNLM"/>
    </source>
</evidence>
<evidence type="ECO:0000313" key="1">
    <source>
        <dbReference type="EMBL" id="KUI72367.1"/>
    </source>
</evidence>
<proteinExistence type="predicted"/>